<evidence type="ECO:0000313" key="3">
    <source>
        <dbReference type="Proteomes" id="UP000032266"/>
    </source>
</evidence>
<feature type="signal peptide" evidence="1">
    <location>
        <begin position="1"/>
        <end position="19"/>
    </location>
</feature>
<dbReference type="RefSeq" id="WP_044617799.1">
    <property type="nucleotide sequence ID" value="NZ_CP007142.1"/>
</dbReference>
<reference evidence="2 3" key="1">
    <citation type="submission" date="2014-01" db="EMBL/GenBank/DDBJ databases">
        <title>Full genme sequencing of cellulolytic bacterium Gynuella sunshinyii YC6258T gen. nov., sp. nov.</title>
        <authorList>
            <person name="Khan H."/>
            <person name="Chung E.J."/>
            <person name="Chung Y.R."/>
        </authorList>
    </citation>
    <scope>NUCLEOTIDE SEQUENCE [LARGE SCALE GENOMIC DNA]</scope>
    <source>
        <strain evidence="2 3">YC6258</strain>
    </source>
</reference>
<accession>A0A0C5VLE3</accession>
<dbReference type="EMBL" id="CP007142">
    <property type="protein sequence ID" value="AJQ95527.1"/>
    <property type="molecule type" value="Genomic_DNA"/>
</dbReference>
<keyword evidence="3" id="KW-1185">Reference proteome</keyword>
<sequence length="277" mass="29706">MRTSICFLLLFIFSGMTSSYPYQDHKPILVIGGSLGNGSTPFNDGLTSPLMGASVGQGSYLSIGDALIRSPLYNGFVINEAEAGGTTIARHSCRYSLYGNVCGEGKFSSYSTQLKRAIARVTPVTGGAINADFVVITPPNDCLHSDSQGIPEIQAVYCAEADWEALADRLIAVGQEALAMGLKPVYLAYPEESGVDLELFASTSGLIWTISSADYIKMRETVHGRIAHDLPAALISNGWGDFHHIGDGIHPDIRSSRLAARQILLDIGYIPFGGTQW</sequence>
<feature type="chain" id="PRO_5002183770" description="SGNH hydrolase-type esterase domain-containing protein" evidence="1">
    <location>
        <begin position="20"/>
        <end position="277"/>
    </location>
</feature>
<evidence type="ECO:0008006" key="4">
    <source>
        <dbReference type="Google" id="ProtNLM"/>
    </source>
</evidence>
<name>A0A0C5VLE3_9GAMM</name>
<proteinExistence type="predicted"/>
<protein>
    <recommendedName>
        <fullName evidence="4">SGNH hydrolase-type esterase domain-containing protein</fullName>
    </recommendedName>
</protein>
<dbReference type="Proteomes" id="UP000032266">
    <property type="component" value="Chromosome"/>
</dbReference>
<keyword evidence="1" id="KW-0732">Signal</keyword>
<dbReference type="OrthoDB" id="9150728at2"/>
<evidence type="ECO:0000313" key="2">
    <source>
        <dbReference type="EMBL" id="AJQ95527.1"/>
    </source>
</evidence>
<organism evidence="2 3">
    <name type="scientific">Gynuella sunshinyii YC6258</name>
    <dbReference type="NCBI Taxonomy" id="1445510"/>
    <lineage>
        <taxon>Bacteria</taxon>
        <taxon>Pseudomonadati</taxon>
        <taxon>Pseudomonadota</taxon>
        <taxon>Gammaproteobacteria</taxon>
        <taxon>Oceanospirillales</taxon>
        <taxon>Saccharospirillaceae</taxon>
        <taxon>Gynuella</taxon>
    </lineage>
</organism>
<dbReference type="AlphaFoldDB" id="A0A0C5VLE3"/>
<dbReference type="KEGG" id="gsn:YC6258_03491"/>
<dbReference type="HOGENOM" id="CLU_1025891_0_0_6"/>
<gene>
    <name evidence="2" type="ORF">YC6258_03491</name>
</gene>
<dbReference type="STRING" id="1445510.YC6258_03491"/>
<evidence type="ECO:0000256" key="1">
    <source>
        <dbReference type="SAM" id="SignalP"/>
    </source>
</evidence>